<feature type="domain" description="Nudix hydrolase" evidence="1">
    <location>
        <begin position="19"/>
        <end position="152"/>
    </location>
</feature>
<gene>
    <name evidence="2" type="ORF">SAMN04488033_105112</name>
</gene>
<dbReference type="InterPro" id="IPR054105">
    <property type="entry name" value="WHD_NrtR"/>
</dbReference>
<proteinExistence type="predicted"/>
<protein>
    <submittedName>
        <fullName evidence="2">ADP-ribose pyrophosphatase YjhB, NUDIX family</fullName>
    </submittedName>
</protein>
<dbReference type="Gene3D" id="3.90.79.10">
    <property type="entry name" value="Nucleoside Triphosphate Pyrophosphohydrolase"/>
    <property type="match status" value="1"/>
</dbReference>
<evidence type="ECO:0000313" key="2">
    <source>
        <dbReference type="EMBL" id="SFF70435.1"/>
    </source>
</evidence>
<dbReference type="SUPFAM" id="SSF46785">
    <property type="entry name" value="Winged helix' DNA-binding domain"/>
    <property type="match status" value="1"/>
</dbReference>
<dbReference type="Pfam" id="PF21906">
    <property type="entry name" value="WHD_NrtR"/>
    <property type="match status" value="1"/>
</dbReference>
<dbReference type="InterPro" id="IPR000086">
    <property type="entry name" value="NUDIX_hydrolase_dom"/>
</dbReference>
<dbReference type="InterPro" id="IPR036390">
    <property type="entry name" value="WH_DNA-bd_sf"/>
</dbReference>
<dbReference type="SUPFAM" id="SSF55811">
    <property type="entry name" value="Nudix"/>
    <property type="match status" value="1"/>
</dbReference>
<dbReference type="Proteomes" id="UP000199116">
    <property type="component" value="Unassembled WGS sequence"/>
</dbReference>
<reference evidence="3" key="1">
    <citation type="submission" date="2016-10" db="EMBL/GenBank/DDBJ databases">
        <authorList>
            <person name="Varghese N."/>
            <person name="Submissions S."/>
        </authorList>
    </citation>
    <scope>NUCLEOTIDE SEQUENCE [LARGE SCALE GENOMIC DNA]</scope>
    <source>
        <strain evidence="3">DSM 23515</strain>
    </source>
</reference>
<organism evidence="2 3">
    <name type="scientific">Salegentibacter agarivorans</name>
    <dbReference type="NCBI Taxonomy" id="345907"/>
    <lineage>
        <taxon>Bacteria</taxon>
        <taxon>Pseudomonadati</taxon>
        <taxon>Bacteroidota</taxon>
        <taxon>Flavobacteriia</taxon>
        <taxon>Flavobacteriales</taxon>
        <taxon>Flavobacteriaceae</taxon>
        <taxon>Salegentibacter</taxon>
    </lineage>
</organism>
<dbReference type="PANTHER" id="PTHR43736">
    <property type="entry name" value="ADP-RIBOSE PYROPHOSPHATASE"/>
    <property type="match status" value="1"/>
</dbReference>
<dbReference type="Pfam" id="PF00293">
    <property type="entry name" value="NUDIX"/>
    <property type="match status" value="1"/>
</dbReference>
<sequence length="239" mass="27505">MKNPLPFLPTNDLSAAEVMSSITIDCCVFSFEKGYLEVLLVQHGEGISKGKWGLPGGWIKKEEDIDVAADRLLSELTGVKDIYLEQVKTFGKPDRFPLGRVITVGYYALINREDFKVKAGFTASEAKWYRIKDIPHLIYDHNEILQSSLNRLRGKVKRAPIGFNLLPEKFTLLQLMQLYTEILDVEMDKSNFRRKFLKMKLLQEAGGKQTGVSHRAAKLYRFDEEIYQNLTRKGFNFEF</sequence>
<keyword evidence="3" id="KW-1185">Reference proteome</keyword>
<accession>A0A1I2KU44</accession>
<evidence type="ECO:0000313" key="3">
    <source>
        <dbReference type="Proteomes" id="UP000199116"/>
    </source>
</evidence>
<dbReference type="EMBL" id="FOOH01000005">
    <property type="protein sequence ID" value="SFF70435.1"/>
    <property type="molecule type" value="Genomic_DNA"/>
</dbReference>
<dbReference type="InterPro" id="IPR036388">
    <property type="entry name" value="WH-like_DNA-bd_sf"/>
</dbReference>
<dbReference type="AlphaFoldDB" id="A0A1I2KU44"/>
<evidence type="ECO:0000259" key="1">
    <source>
        <dbReference type="PROSITE" id="PS51462"/>
    </source>
</evidence>
<dbReference type="RefSeq" id="WP_093303472.1">
    <property type="nucleotide sequence ID" value="NZ_FOOH01000005.1"/>
</dbReference>
<name>A0A1I2KU44_9FLAO</name>
<dbReference type="PANTHER" id="PTHR43736:SF4">
    <property type="entry name" value="SLR1690 PROTEIN"/>
    <property type="match status" value="1"/>
</dbReference>
<dbReference type="PROSITE" id="PS51462">
    <property type="entry name" value="NUDIX"/>
    <property type="match status" value="1"/>
</dbReference>
<dbReference type="CDD" id="cd18873">
    <property type="entry name" value="NUDIX_NadM_like"/>
    <property type="match status" value="1"/>
</dbReference>
<dbReference type="InterPro" id="IPR015797">
    <property type="entry name" value="NUDIX_hydrolase-like_dom_sf"/>
</dbReference>
<dbReference type="Gene3D" id="1.10.10.10">
    <property type="entry name" value="Winged helix-like DNA-binding domain superfamily/Winged helix DNA-binding domain"/>
    <property type="match status" value="1"/>
</dbReference>